<evidence type="ECO:0000256" key="2">
    <source>
        <dbReference type="ARBA" id="ARBA00022448"/>
    </source>
</evidence>
<evidence type="ECO:0000256" key="5">
    <source>
        <dbReference type="ARBA" id="ARBA00023077"/>
    </source>
</evidence>
<feature type="domain" description="TonB-dependent receptor plug" evidence="12">
    <location>
        <begin position="113"/>
        <end position="218"/>
    </location>
</feature>
<dbReference type="NCBIfam" id="TIGR04056">
    <property type="entry name" value="OMP_RagA_SusC"/>
    <property type="match status" value="1"/>
</dbReference>
<keyword evidence="13" id="KW-0675">Receptor</keyword>
<keyword evidence="14" id="KW-1185">Reference proteome</keyword>
<keyword evidence="3 8" id="KW-1134">Transmembrane beta strand</keyword>
<dbReference type="Pfam" id="PF13715">
    <property type="entry name" value="CarbopepD_reg_2"/>
    <property type="match status" value="1"/>
</dbReference>
<keyword evidence="2 8" id="KW-0813">Transport</keyword>
<dbReference type="SUPFAM" id="SSF56935">
    <property type="entry name" value="Porins"/>
    <property type="match status" value="1"/>
</dbReference>
<keyword evidence="7 8" id="KW-0998">Cell outer membrane</keyword>
<evidence type="ECO:0000313" key="13">
    <source>
        <dbReference type="EMBL" id="QES89607.1"/>
    </source>
</evidence>
<evidence type="ECO:0000259" key="11">
    <source>
        <dbReference type="Pfam" id="PF00593"/>
    </source>
</evidence>
<name>A0A5P2G327_9BACT</name>
<evidence type="ECO:0000256" key="7">
    <source>
        <dbReference type="ARBA" id="ARBA00023237"/>
    </source>
</evidence>
<feature type="domain" description="TonB-dependent receptor-like beta-barrel" evidence="11">
    <location>
        <begin position="397"/>
        <end position="967"/>
    </location>
</feature>
<dbReference type="Proteomes" id="UP000292424">
    <property type="component" value="Chromosome"/>
</dbReference>
<evidence type="ECO:0000256" key="6">
    <source>
        <dbReference type="ARBA" id="ARBA00023136"/>
    </source>
</evidence>
<dbReference type="InterPro" id="IPR012910">
    <property type="entry name" value="Plug_dom"/>
</dbReference>
<dbReference type="InterPro" id="IPR036942">
    <property type="entry name" value="Beta-barrel_TonB_sf"/>
</dbReference>
<protein>
    <submittedName>
        <fullName evidence="13">TonB-dependent receptor</fullName>
    </submittedName>
</protein>
<keyword evidence="10" id="KW-0732">Signal</keyword>
<dbReference type="InterPro" id="IPR008969">
    <property type="entry name" value="CarboxyPept-like_regulatory"/>
</dbReference>
<dbReference type="Pfam" id="PF00593">
    <property type="entry name" value="TonB_dep_Rec_b-barrel"/>
    <property type="match status" value="1"/>
</dbReference>
<evidence type="ECO:0000259" key="12">
    <source>
        <dbReference type="Pfam" id="PF07715"/>
    </source>
</evidence>
<evidence type="ECO:0000313" key="14">
    <source>
        <dbReference type="Proteomes" id="UP000292424"/>
    </source>
</evidence>
<dbReference type="InterPro" id="IPR023996">
    <property type="entry name" value="TonB-dep_OMP_SusC/RagA"/>
</dbReference>
<dbReference type="Gene3D" id="2.170.130.10">
    <property type="entry name" value="TonB-dependent receptor, plug domain"/>
    <property type="match status" value="1"/>
</dbReference>
<evidence type="ECO:0000256" key="10">
    <source>
        <dbReference type="SAM" id="SignalP"/>
    </source>
</evidence>
<accession>A0A5P2G327</accession>
<dbReference type="GO" id="GO:0009279">
    <property type="term" value="C:cell outer membrane"/>
    <property type="evidence" value="ECO:0007669"/>
    <property type="project" value="UniProtKB-SubCell"/>
</dbReference>
<dbReference type="PROSITE" id="PS52016">
    <property type="entry name" value="TONB_DEPENDENT_REC_3"/>
    <property type="match status" value="1"/>
</dbReference>
<sequence length="1009" mass="110109">MKRLHFVFLFFFAPLCLFAQKQFSGTILDSATKSPISDVIIKIQGKSKGTTSDSLGNFMISATAGDVLNISSNGYSTAHVTLGDNNNISVLLGASVNTTLDQVVVVGYGTQRKVDVTGSVVQIKGAELAKQGVVNPVSGLQGKVPGVNITNTGTPGSSPQINIRGVGSYSSNTAPLYVVDGVWLTDISYLNPNDIESMSILKDASSESIYGVRGANGVVLITTKKGSRRGLTVNYNGSVGVQIANHFPKMANGYEYATMINELTRLTGGTSVLDSSQFGTGTNWFDVASRKAIITSHQVSVSGGSDKSTYNLSLGYLNQDGILKTNTYKRYTLSFSNDINLTNNIKTGYNIIGTYSKSFDPPANIWRGLYTAPPIINPKNADGTYGDPTQYGLGSAVSNPQATLDYNHATTQNYHINGNMYLDISFLKHFKWHSSIGGIYDNTETQTFVPIYQATVNQYSAHTTLTDGKLNTKNWIVENTLTYENKWGDHRFTGLLGQTAYKNNYGESYTTGSDGTITNDPATWYFTSATPGTTYNVTPTNPQTYPAQEKVSSYFGRMSYSYKNKYTFNGTLRADASSKFTANSGRAWLPSFGAAWVVSNEGFMANQKIFDALKLKASWGEVGNSGVPAYVATQQGTSTGSVIYGNSGNISSSQSVASIVPNPLKWEKSIGTDIGIEAAFLQNRLTFEADYYNKKTKDFVFPVPVLGTNGTAASTILTNVGDMVNKGFEVALNWKDNIDENWSYNIGVNASQNTNKFTYSRLENGFVYGGNVSTGGQQGTLTTVGHPVGAFYGYKVIGIFQTQAEVNSYTDANGNLYQPDAKPGDFKYESFTKNGAISGNDRTFIGNPNPKYYYGINMGLRFKSFDLALDFNGVADVDVYNANKGYRYGNENFTEKFYNERWHGEGTSNTNPSVNIGGNQNYYANSWYVESGAYFRLRNAQLGYTLPHELTEKWKIQNLRFYANAQNPFTITKYTGFTPEVGGLPGSMGIDYNTYPLYATYTIGVNLTF</sequence>
<evidence type="ECO:0000256" key="1">
    <source>
        <dbReference type="ARBA" id="ARBA00004571"/>
    </source>
</evidence>
<keyword evidence="4 8" id="KW-0812">Transmembrane</keyword>
<dbReference type="Gene3D" id="2.60.40.1120">
    <property type="entry name" value="Carboxypeptidase-like, regulatory domain"/>
    <property type="match status" value="1"/>
</dbReference>
<comment type="similarity">
    <text evidence="8 9">Belongs to the TonB-dependent receptor family.</text>
</comment>
<keyword evidence="5 9" id="KW-0798">TonB box</keyword>
<evidence type="ECO:0000256" key="4">
    <source>
        <dbReference type="ARBA" id="ARBA00022692"/>
    </source>
</evidence>
<feature type="signal peptide" evidence="10">
    <location>
        <begin position="1"/>
        <end position="19"/>
    </location>
</feature>
<organism evidence="13 14">
    <name type="scientific">Rhizosphaericola mali</name>
    <dbReference type="NCBI Taxonomy" id="2545455"/>
    <lineage>
        <taxon>Bacteria</taxon>
        <taxon>Pseudomonadati</taxon>
        <taxon>Bacteroidota</taxon>
        <taxon>Chitinophagia</taxon>
        <taxon>Chitinophagales</taxon>
        <taxon>Chitinophagaceae</taxon>
        <taxon>Rhizosphaericola</taxon>
    </lineage>
</organism>
<dbReference type="SUPFAM" id="SSF49464">
    <property type="entry name" value="Carboxypeptidase regulatory domain-like"/>
    <property type="match status" value="1"/>
</dbReference>
<dbReference type="OrthoDB" id="9768177at2"/>
<comment type="subcellular location">
    <subcellularLocation>
        <location evidence="1 8">Cell outer membrane</location>
        <topology evidence="1 8">Multi-pass membrane protein</topology>
    </subcellularLocation>
</comment>
<evidence type="ECO:0000256" key="9">
    <source>
        <dbReference type="RuleBase" id="RU003357"/>
    </source>
</evidence>
<evidence type="ECO:0000256" key="8">
    <source>
        <dbReference type="PROSITE-ProRule" id="PRU01360"/>
    </source>
</evidence>
<dbReference type="RefSeq" id="WP_131330550.1">
    <property type="nucleotide sequence ID" value="NZ_CP044016.1"/>
</dbReference>
<dbReference type="InterPro" id="IPR000531">
    <property type="entry name" value="Beta-barrel_TonB"/>
</dbReference>
<feature type="chain" id="PRO_5024358706" evidence="10">
    <location>
        <begin position="20"/>
        <end position="1009"/>
    </location>
</feature>
<gene>
    <name evidence="13" type="ORF">E0W69_013355</name>
</gene>
<proteinExistence type="inferred from homology"/>
<dbReference type="Gene3D" id="2.40.170.20">
    <property type="entry name" value="TonB-dependent receptor, beta-barrel domain"/>
    <property type="match status" value="1"/>
</dbReference>
<keyword evidence="6 8" id="KW-0472">Membrane</keyword>
<dbReference type="NCBIfam" id="TIGR04057">
    <property type="entry name" value="SusC_RagA_signa"/>
    <property type="match status" value="1"/>
</dbReference>
<reference evidence="13 14" key="1">
    <citation type="submission" date="2019-09" db="EMBL/GenBank/DDBJ databases">
        <title>Complete genome sequence of Arachidicoccus sp. B3-10 isolated from apple orchard soil.</title>
        <authorList>
            <person name="Kim H.S."/>
            <person name="Han K.-I."/>
            <person name="Suh M.K."/>
            <person name="Lee K.C."/>
            <person name="Eom M.K."/>
            <person name="Kim J.-S."/>
            <person name="Kang S.W."/>
            <person name="Sin Y."/>
            <person name="Lee J.-S."/>
        </authorList>
    </citation>
    <scope>NUCLEOTIDE SEQUENCE [LARGE SCALE GENOMIC DNA]</scope>
    <source>
        <strain evidence="13 14">B3-10</strain>
    </source>
</reference>
<evidence type="ECO:0000256" key="3">
    <source>
        <dbReference type="ARBA" id="ARBA00022452"/>
    </source>
</evidence>
<dbReference type="InterPro" id="IPR023997">
    <property type="entry name" value="TonB-dep_OMP_SusC/RagA_CS"/>
</dbReference>
<dbReference type="AlphaFoldDB" id="A0A5P2G327"/>
<dbReference type="KEGG" id="arac:E0W69_013355"/>
<dbReference type="EMBL" id="CP044016">
    <property type="protein sequence ID" value="QES89607.1"/>
    <property type="molecule type" value="Genomic_DNA"/>
</dbReference>
<dbReference type="InterPro" id="IPR037066">
    <property type="entry name" value="Plug_dom_sf"/>
</dbReference>
<dbReference type="InterPro" id="IPR039426">
    <property type="entry name" value="TonB-dep_rcpt-like"/>
</dbReference>
<dbReference type="Pfam" id="PF07715">
    <property type="entry name" value="Plug"/>
    <property type="match status" value="1"/>
</dbReference>